<reference evidence="1" key="1">
    <citation type="journal article" date="2015" name="Int. J. Syst. Evol. Microbiol.">
        <title>Rhizobium oryzicola sp. nov., potential plant-growth-promoting endophytic bacteria isolated from rice roots.</title>
        <authorList>
            <person name="Zhang X.X."/>
            <person name="Gao J.S."/>
            <person name="Cao Y.H."/>
            <person name="Sheirdil R.A."/>
            <person name="Wang X.C."/>
            <person name="Zhang L."/>
        </authorList>
    </citation>
    <scope>NUCLEOTIDE SEQUENCE</scope>
    <source>
        <strain evidence="1">05753</strain>
    </source>
</reference>
<gene>
    <name evidence="1" type="ORF">Q2T52_13495</name>
</gene>
<organism evidence="1 2">
    <name type="scientific">Rhizobium oryzicola</name>
    <dbReference type="NCBI Taxonomy" id="1232668"/>
    <lineage>
        <taxon>Bacteria</taxon>
        <taxon>Pseudomonadati</taxon>
        <taxon>Pseudomonadota</taxon>
        <taxon>Alphaproteobacteria</taxon>
        <taxon>Hyphomicrobiales</taxon>
        <taxon>Rhizobiaceae</taxon>
        <taxon>Rhizobium/Agrobacterium group</taxon>
        <taxon>Rhizobium</taxon>
    </lineage>
</organism>
<dbReference type="Proteomes" id="UP001169006">
    <property type="component" value="Unassembled WGS sequence"/>
</dbReference>
<dbReference type="EMBL" id="JAUKWQ010000003">
    <property type="protein sequence ID" value="MDO1583100.1"/>
    <property type="molecule type" value="Genomic_DNA"/>
</dbReference>
<evidence type="ECO:0000313" key="1">
    <source>
        <dbReference type="EMBL" id="MDO1583100.1"/>
    </source>
</evidence>
<protein>
    <submittedName>
        <fullName evidence="1">Uncharacterized protein</fullName>
    </submittedName>
</protein>
<name>A0ABT8SXS6_9HYPH</name>
<accession>A0ABT8SXS6</accession>
<comment type="caution">
    <text evidence="1">The sequence shown here is derived from an EMBL/GenBank/DDBJ whole genome shotgun (WGS) entry which is preliminary data.</text>
</comment>
<sequence length="74" mass="7812">MKDQRTLESSLAPKACKILCSTFGELAGSEALTRALVAERAGDAEGACFWAGVYHLIAKKVSADGVAPEAEFRP</sequence>
<evidence type="ECO:0000313" key="2">
    <source>
        <dbReference type="Proteomes" id="UP001169006"/>
    </source>
</evidence>
<proteinExistence type="predicted"/>
<keyword evidence="2" id="KW-1185">Reference proteome</keyword>
<reference evidence="1" key="2">
    <citation type="submission" date="2023-07" db="EMBL/GenBank/DDBJ databases">
        <authorList>
            <person name="Sun H."/>
        </authorList>
    </citation>
    <scope>NUCLEOTIDE SEQUENCE</scope>
    <source>
        <strain evidence="1">05753</strain>
    </source>
</reference>
<dbReference type="RefSeq" id="WP_302077256.1">
    <property type="nucleotide sequence ID" value="NZ_JAUKWQ010000003.1"/>
</dbReference>